<keyword evidence="2" id="KW-1185">Reference proteome</keyword>
<reference evidence="2" key="1">
    <citation type="journal article" date="2017" name="Nat. Ecol. Evol.">
        <title>Genome expansion and lineage-specific genetic innovations in the forest pathogenic fungi Armillaria.</title>
        <authorList>
            <person name="Sipos G."/>
            <person name="Prasanna A.N."/>
            <person name="Walter M.C."/>
            <person name="O'Connor E."/>
            <person name="Balint B."/>
            <person name="Krizsan K."/>
            <person name="Kiss B."/>
            <person name="Hess J."/>
            <person name="Varga T."/>
            <person name="Slot J."/>
            <person name="Riley R."/>
            <person name="Boka B."/>
            <person name="Rigling D."/>
            <person name="Barry K."/>
            <person name="Lee J."/>
            <person name="Mihaltcheva S."/>
            <person name="LaButti K."/>
            <person name="Lipzen A."/>
            <person name="Waldron R."/>
            <person name="Moloney N.M."/>
            <person name="Sperisen C."/>
            <person name="Kredics L."/>
            <person name="Vagvoelgyi C."/>
            <person name="Patrignani A."/>
            <person name="Fitzpatrick D."/>
            <person name="Nagy I."/>
            <person name="Doyle S."/>
            <person name="Anderson J.B."/>
            <person name="Grigoriev I.V."/>
            <person name="Gueldener U."/>
            <person name="Muensterkoetter M."/>
            <person name="Nagy L.G."/>
        </authorList>
    </citation>
    <scope>NUCLEOTIDE SEQUENCE [LARGE SCALE GENOMIC DNA]</scope>
    <source>
        <strain evidence="2">Ar21-2</strain>
    </source>
</reference>
<gene>
    <name evidence="1" type="ORF">ARMGADRAFT_791432</name>
</gene>
<dbReference type="Proteomes" id="UP000217790">
    <property type="component" value="Unassembled WGS sequence"/>
</dbReference>
<sequence length="76" mass="8456">MEMRRMVTLPGDLLVGEWSRRSAPCGGSCSARASNCRGHQTLSPSHVHGTSWGRGSDSIRWRRRRSVQESLSKSSK</sequence>
<protein>
    <submittedName>
        <fullName evidence="1">Uncharacterized protein</fullName>
    </submittedName>
</protein>
<evidence type="ECO:0000313" key="2">
    <source>
        <dbReference type="Proteomes" id="UP000217790"/>
    </source>
</evidence>
<organism evidence="1 2">
    <name type="scientific">Armillaria gallica</name>
    <name type="common">Bulbous honey fungus</name>
    <name type="synonym">Armillaria bulbosa</name>
    <dbReference type="NCBI Taxonomy" id="47427"/>
    <lineage>
        <taxon>Eukaryota</taxon>
        <taxon>Fungi</taxon>
        <taxon>Dikarya</taxon>
        <taxon>Basidiomycota</taxon>
        <taxon>Agaricomycotina</taxon>
        <taxon>Agaricomycetes</taxon>
        <taxon>Agaricomycetidae</taxon>
        <taxon>Agaricales</taxon>
        <taxon>Marasmiineae</taxon>
        <taxon>Physalacriaceae</taxon>
        <taxon>Armillaria</taxon>
    </lineage>
</organism>
<dbReference type="InParanoid" id="A0A2H3DMD3"/>
<dbReference type="EMBL" id="KZ293652">
    <property type="protein sequence ID" value="PBK95230.1"/>
    <property type="molecule type" value="Genomic_DNA"/>
</dbReference>
<name>A0A2H3DMD3_ARMGA</name>
<dbReference type="AlphaFoldDB" id="A0A2H3DMD3"/>
<evidence type="ECO:0000313" key="1">
    <source>
        <dbReference type="EMBL" id="PBK95230.1"/>
    </source>
</evidence>
<accession>A0A2H3DMD3</accession>
<proteinExistence type="predicted"/>